<keyword evidence="3" id="KW-1185">Reference proteome</keyword>
<dbReference type="PROSITE" id="PS50983">
    <property type="entry name" value="FE_B12_PBP"/>
    <property type="match status" value="1"/>
</dbReference>
<protein>
    <submittedName>
        <fullName evidence="2">ABC transporter substrate-binding protein</fullName>
    </submittedName>
</protein>
<organism evidence="2 3">
    <name type="scientific">Brevundimonas terrae</name>
    <dbReference type="NCBI Taxonomy" id="363631"/>
    <lineage>
        <taxon>Bacteria</taxon>
        <taxon>Pseudomonadati</taxon>
        <taxon>Pseudomonadota</taxon>
        <taxon>Alphaproteobacteria</taxon>
        <taxon>Caulobacterales</taxon>
        <taxon>Caulobacteraceae</taxon>
        <taxon>Brevundimonas</taxon>
    </lineage>
</organism>
<evidence type="ECO:0000259" key="1">
    <source>
        <dbReference type="PROSITE" id="PS50983"/>
    </source>
</evidence>
<dbReference type="PANTHER" id="PTHR30535">
    <property type="entry name" value="VITAMIN B12-BINDING PROTEIN"/>
    <property type="match status" value="1"/>
</dbReference>
<dbReference type="InterPro" id="IPR050902">
    <property type="entry name" value="ABC_Transporter_SBP"/>
</dbReference>
<dbReference type="EMBL" id="BAAAEJ010000009">
    <property type="protein sequence ID" value="GAA0398626.1"/>
    <property type="molecule type" value="Genomic_DNA"/>
</dbReference>
<dbReference type="PANTHER" id="PTHR30535:SF4">
    <property type="entry name" value="HEMIN-BINDING PERIPLASMIC PROTEIN HMUT"/>
    <property type="match status" value="1"/>
</dbReference>
<name>A0ABN0YKH3_9CAUL</name>
<dbReference type="Pfam" id="PF01497">
    <property type="entry name" value="Peripla_BP_2"/>
    <property type="match status" value="1"/>
</dbReference>
<reference evidence="2 3" key="1">
    <citation type="journal article" date="2019" name="Int. J. Syst. Evol. Microbiol.">
        <title>The Global Catalogue of Microorganisms (GCM) 10K type strain sequencing project: providing services to taxonomists for standard genome sequencing and annotation.</title>
        <authorList>
            <consortium name="The Broad Institute Genomics Platform"/>
            <consortium name="The Broad Institute Genome Sequencing Center for Infectious Disease"/>
            <person name="Wu L."/>
            <person name="Ma J."/>
        </authorList>
    </citation>
    <scope>NUCLEOTIDE SEQUENCE [LARGE SCALE GENOMIC DNA]</scope>
    <source>
        <strain evidence="2 3">JCM 13476</strain>
    </source>
</reference>
<evidence type="ECO:0000313" key="3">
    <source>
        <dbReference type="Proteomes" id="UP001500791"/>
    </source>
</evidence>
<feature type="domain" description="Fe/B12 periplasmic-binding" evidence="1">
    <location>
        <begin position="1"/>
        <end position="238"/>
    </location>
</feature>
<accession>A0ABN0YKH3</accession>
<dbReference type="SUPFAM" id="SSF53807">
    <property type="entry name" value="Helical backbone' metal receptor"/>
    <property type="match status" value="1"/>
</dbReference>
<dbReference type="Proteomes" id="UP001500791">
    <property type="component" value="Unassembled WGS sequence"/>
</dbReference>
<dbReference type="InterPro" id="IPR002491">
    <property type="entry name" value="ABC_transptr_periplasmic_BD"/>
</dbReference>
<evidence type="ECO:0000313" key="2">
    <source>
        <dbReference type="EMBL" id="GAA0398626.1"/>
    </source>
</evidence>
<gene>
    <name evidence="2" type="ORF">GCM10009093_26500</name>
</gene>
<sequence>MSLDQCADQYVLALRPDAEVRLSPRADDPDASLREAAKGHRRIRPTLEAAVAFRPDVVVRYWGGDMRLLSRLEADGITVATINDSQNFEGIRQNIQTVSKALRASERGDDLIRDMDAKLQASQGRGQGRSATYLTASGFTAGPETLIDSVLRAAGFKNGTRAAGYQPLGLERALLNPPLLFVRGFFEQLMADWRGTGRHPVLKGLMQKRTVADLPASTLTCPAWFAADAVTTLAKVDP</sequence>
<comment type="caution">
    <text evidence="2">The sequence shown here is derived from an EMBL/GenBank/DDBJ whole genome shotgun (WGS) entry which is preliminary data.</text>
</comment>
<proteinExistence type="predicted"/>
<dbReference type="Gene3D" id="3.40.50.1980">
    <property type="entry name" value="Nitrogenase molybdenum iron protein domain"/>
    <property type="match status" value="2"/>
</dbReference>